<dbReference type="EMBL" id="CAJPDT010000047">
    <property type="protein sequence ID" value="CAF9927668.1"/>
    <property type="molecule type" value="Genomic_DNA"/>
</dbReference>
<organism evidence="7 8">
    <name type="scientific">Imshaugia aleurites</name>
    <dbReference type="NCBI Taxonomy" id="172621"/>
    <lineage>
        <taxon>Eukaryota</taxon>
        <taxon>Fungi</taxon>
        <taxon>Dikarya</taxon>
        <taxon>Ascomycota</taxon>
        <taxon>Pezizomycotina</taxon>
        <taxon>Lecanoromycetes</taxon>
        <taxon>OSLEUM clade</taxon>
        <taxon>Lecanoromycetidae</taxon>
        <taxon>Lecanorales</taxon>
        <taxon>Lecanorineae</taxon>
        <taxon>Parmeliaceae</taxon>
        <taxon>Imshaugia</taxon>
    </lineage>
</organism>
<evidence type="ECO:0000256" key="2">
    <source>
        <dbReference type="ARBA" id="ARBA00022645"/>
    </source>
</evidence>
<accession>A0A8H3IQG1</accession>
<dbReference type="Pfam" id="PF00450">
    <property type="entry name" value="Peptidase_S10"/>
    <property type="match status" value="2"/>
</dbReference>
<dbReference type="SUPFAM" id="SSF53474">
    <property type="entry name" value="alpha/beta-Hydrolases"/>
    <property type="match status" value="1"/>
</dbReference>
<evidence type="ECO:0000256" key="1">
    <source>
        <dbReference type="ARBA" id="ARBA00009431"/>
    </source>
</evidence>
<evidence type="ECO:0000256" key="6">
    <source>
        <dbReference type="RuleBase" id="RU361156"/>
    </source>
</evidence>
<comment type="caution">
    <text evidence="7">The sequence shown here is derived from an EMBL/GenBank/DDBJ whole genome shotgun (WGS) entry which is preliminary data.</text>
</comment>
<dbReference type="Gene3D" id="3.40.50.1820">
    <property type="entry name" value="alpha/beta hydrolase"/>
    <property type="match status" value="1"/>
</dbReference>
<evidence type="ECO:0000256" key="4">
    <source>
        <dbReference type="ARBA" id="ARBA00022801"/>
    </source>
</evidence>
<reference evidence="7" key="1">
    <citation type="submission" date="2021-03" db="EMBL/GenBank/DDBJ databases">
        <authorList>
            <person name="Tagirdzhanova G."/>
        </authorList>
    </citation>
    <scope>NUCLEOTIDE SEQUENCE</scope>
</reference>
<dbReference type="PRINTS" id="PR00724">
    <property type="entry name" value="CRBOXYPTASEC"/>
</dbReference>
<keyword evidence="8" id="KW-1185">Reference proteome</keyword>
<proteinExistence type="inferred from homology"/>
<comment type="similarity">
    <text evidence="1 6">Belongs to the peptidase S10 family.</text>
</comment>
<dbReference type="PANTHER" id="PTHR11802">
    <property type="entry name" value="SERINE PROTEASE FAMILY S10 SERINE CARBOXYPEPTIDASE"/>
    <property type="match status" value="1"/>
</dbReference>
<evidence type="ECO:0000313" key="8">
    <source>
        <dbReference type="Proteomes" id="UP000664534"/>
    </source>
</evidence>
<dbReference type="InterPro" id="IPR001563">
    <property type="entry name" value="Peptidase_S10"/>
</dbReference>
<dbReference type="Proteomes" id="UP000664534">
    <property type="component" value="Unassembled WGS sequence"/>
</dbReference>
<dbReference type="PROSITE" id="PS00560">
    <property type="entry name" value="CARBOXYPEPT_SER_HIS"/>
    <property type="match status" value="1"/>
</dbReference>
<dbReference type="InterPro" id="IPR029058">
    <property type="entry name" value="AB_hydrolase_fold"/>
</dbReference>
<evidence type="ECO:0000256" key="5">
    <source>
        <dbReference type="ARBA" id="ARBA00023180"/>
    </source>
</evidence>
<keyword evidence="2 6" id="KW-0121">Carboxypeptidase</keyword>
<dbReference type="AlphaFoldDB" id="A0A8H3IQG1"/>
<keyword evidence="5" id="KW-0325">Glycoprotein</keyword>
<protein>
    <recommendedName>
        <fullName evidence="6">Carboxypeptidase</fullName>
        <ecNumber evidence="6">3.4.16.-</ecNumber>
    </recommendedName>
</protein>
<evidence type="ECO:0000256" key="3">
    <source>
        <dbReference type="ARBA" id="ARBA00022670"/>
    </source>
</evidence>
<dbReference type="GO" id="GO:0004185">
    <property type="term" value="F:serine-type carboxypeptidase activity"/>
    <property type="evidence" value="ECO:0007669"/>
    <property type="project" value="UniProtKB-UniRule"/>
</dbReference>
<dbReference type="GO" id="GO:0000324">
    <property type="term" value="C:fungal-type vacuole"/>
    <property type="evidence" value="ECO:0007669"/>
    <property type="project" value="TreeGrafter"/>
</dbReference>
<keyword evidence="4 6" id="KW-0378">Hydrolase</keyword>
<evidence type="ECO:0000313" key="7">
    <source>
        <dbReference type="EMBL" id="CAF9927668.1"/>
    </source>
</evidence>
<dbReference type="PANTHER" id="PTHR11802:SF404">
    <property type="entry name" value="CARBOXYPEPTIDASE"/>
    <property type="match status" value="1"/>
</dbReference>
<dbReference type="InterPro" id="IPR033124">
    <property type="entry name" value="Ser_caboxypep_his_AS"/>
</dbReference>
<gene>
    <name evidence="7" type="ORF">IMSHALPRED_007269</name>
</gene>
<sequence length="594" mass="63347">MVGLFQENGPCQVVEVAQDKLGTQPNDWGWDRSTNILYVDQPNEVGFSYDTPTNGSLNLFTSIITEPSADVPSGQPNDTFLNGTFSTNNSNSTANTTEIAAHAVWHMLQGFLSAFPQYNPGTYSNSTRPGAVGVNLFTESYGGKYGPAFATLWEQQNLLRTNGSIPSNKTLEIHLSSLGVMQGCVDDVVQGRFYPIFANNNTYGIQALSLTEQQAAANSFLSANGCQQLIESCRNAVTAQDPQSNGDVVPVNQICVNAQNACNNEVFGPYYSSGRDVYDITQNTPDPFPPSTYLEYLNNADVQAAIGVAVNYTQTNTAVANAFLQTGDYERGEYIGEMAYLLSLGIRIALVYGDRDYSCNWLGGEAVSFSIAAQAVGYSPFYSAGYADIVVNTTYVGGAVRQYGNLSFSRIYDAGHLIPAYQPETAFTVFTRIIMGNDISLGEIADLSTYTSNGTANATETSKTPGQMEPTCWIRNIENTCTSDQKVMLQQGQGVIINGVLYNDASDWEPPPSSVSVMAGFPGTYPTSTTTIGPAPSEKGSSPSTTRAVLTGVFTATSTPSPTTKKGAASSDKAINAGWALLGCMMAIAGASTA</sequence>
<dbReference type="GO" id="GO:0006508">
    <property type="term" value="P:proteolysis"/>
    <property type="evidence" value="ECO:0007669"/>
    <property type="project" value="UniProtKB-KW"/>
</dbReference>
<keyword evidence="3 6" id="KW-0645">Protease</keyword>
<dbReference type="EC" id="3.4.16.-" evidence="6"/>
<name>A0A8H3IQG1_9LECA</name>
<dbReference type="OrthoDB" id="443318at2759"/>
<dbReference type="PROSITE" id="PS00131">
    <property type="entry name" value="CARBOXYPEPT_SER_SER"/>
    <property type="match status" value="1"/>
</dbReference>
<dbReference type="InterPro" id="IPR018202">
    <property type="entry name" value="Ser_caboxypep_ser_AS"/>
</dbReference>